<keyword evidence="1" id="KW-0812">Transmembrane</keyword>
<evidence type="ECO:0000313" key="2">
    <source>
        <dbReference type="EMBL" id="OQD51650.1"/>
    </source>
</evidence>
<sequence length="73" mass="7851">MHPAGLHGGQALRGLPPADFFVVFFTAVVFCSVFDAVLPAGVFFAVFLAAVLFFGRSWTSGVVGAMVWSWLWA</sequence>
<accession>A0A1V6MGQ7</accession>
<evidence type="ECO:0000313" key="3">
    <source>
        <dbReference type="Proteomes" id="UP000184286"/>
    </source>
</evidence>
<dbReference type="AlphaFoldDB" id="A0A1V6MGQ7"/>
<evidence type="ECO:0008006" key="4">
    <source>
        <dbReference type="Google" id="ProtNLM"/>
    </source>
</evidence>
<comment type="caution">
    <text evidence="2">The sequence shown here is derived from an EMBL/GenBank/DDBJ whole genome shotgun (WGS) entry which is preliminary data.</text>
</comment>
<keyword evidence="1" id="KW-1133">Transmembrane helix</keyword>
<dbReference type="EMBL" id="MPOH02000077">
    <property type="protein sequence ID" value="OQD51650.1"/>
    <property type="molecule type" value="Genomic_DNA"/>
</dbReference>
<reference evidence="2 3" key="2">
    <citation type="submission" date="2017-02" db="EMBL/GenBank/DDBJ databases">
        <title>Draft genome sequence of Streptomyces phaeoluteigriseus type strain DSM41896.</title>
        <authorList>
            <person name="Salih T.S."/>
            <person name="Algora Gallardo L."/>
            <person name="Melo Santos T."/>
            <person name="Filgueira Martinez S."/>
            <person name="Herron P.R."/>
        </authorList>
    </citation>
    <scope>NUCLEOTIDE SEQUENCE [LARGE SCALE GENOMIC DNA]</scope>
    <source>
        <strain evidence="2 3">DSM 41896</strain>
    </source>
</reference>
<name>A0A1V6MGQ7_9ACTN</name>
<reference evidence="3" key="1">
    <citation type="submission" date="2016-11" db="EMBL/GenBank/DDBJ databases">
        <authorList>
            <person name="Schniete J.K."/>
            <person name="Salih T."/>
            <person name="Algora Gallardo L."/>
            <person name="Martinez Fernandez S."/>
            <person name="Herron P.R."/>
        </authorList>
    </citation>
    <scope>NUCLEOTIDE SEQUENCE [LARGE SCALE GENOMIC DNA]</scope>
    <source>
        <strain evidence="3">DSM 41896</strain>
    </source>
</reference>
<protein>
    <recommendedName>
        <fullName evidence="4">Apolipoprotein N-acyltransferase</fullName>
    </recommendedName>
</protein>
<proteinExistence type="predicted"/>
<evidence type="ECO:0000256" key="1">
    <source>
        <dbReference type="SAM" id="Phobius"/>
    </source>
</evidence>
<keyword evidence="1" id="KW-0472">Membrane</keyword>
<dbReference type="Proteomes" id="UP000184286">
    <property type="component" value="Unassembled WGS sequence"/>
</dbReference>
<gene>
    <name evidence="2" type="ORF">BM536_038955</name>
</gene>
<feature type="transmembrane region" description="Helical" evidence="1">
    <location>
        <begin position="20"/>
        <end position="38"/>
    </location>
</feature>
<organism evidence="2 3">
    <name type="scientific">Streptomyces phaeoluteigriseus</name>
    <dbReference type="NCBI Taxonomy" id="114686"/>
    <lineage>
        <taxon>Bacteria</taxon>
        <taxon>Bacillati</taxon>
        <taxon>Actinomycetota</taxon>
        <taxon>Actinomycetes</taxon>
        <taxon>Kitasatosporales</taxon>
        <taxon>Streptomycetaceae</taxon>
        <taxon>Streptomyces</taxon>
        <taxon>Streptomyces aurantiacus group</taxon>
    </lineage>
</organism>